<dbReference type="Proteomes" id="UP000485058">
    <property type="component" value="Unassembled WGS sequence"/>
</dbReference>
<comment type="caution">
    <text evidence="2">The sequence shown here is derived from an EMBL/GenBank/DDBJ whole genome shotgun (WGS) entry which is preliminary data.</text>
</comment>
<name>A0A6A0A938_HAELA</name>
<feature type="non-terminal residue" evidence="2">
    <location>
        <position position="33"/>
    </location>
</feature>
<proteinExistence type="predicted"/>
<evidence type="ECO:0000313" key="3">
    <source>
        <dbReference type="Proteomes" id="UP000485058"/>
    </source>
</evidence>
<protein>
    <submittedName>
        <fullName evidence="2">Uncharacterized protein</fullName>
    </submittedName>
</protein>
<evidence type="ECO:0000256" key="1">
    <source>
        <dbReference type="SAM" id="MobiDB-lite"/>
    </source>
</evidence>
<evidence type="ECO:0000313" key="2">
    <source>
        <dbReference type="EMBL" id="GFH29240.1"/>
    </source>
</evidence>
<keyword evidence="3" id="KW-1185">Reference proteome</keyword>
<feature type="non-terminal residue" evidence="2">
    <location>
        <position position="1"/>
    </location>
</feature>
<dbReference type="AlphaFoldDB" id="A0A6A0A938"/>
<gene>
    <name evidence="2" type="ORF">HaLaN_27873</name>
</gene>
<accession>A0A6A0A938</accession>
<dbReference type="EMBL" id="BLLF01004252">
    <property type="protein sequence ID" value="GFH29240.1"/>
    <property type="molecule type" value="Genomic_DNA"/>
</dbReference>
<sequence>MESTFPGDAEQDRILSEAKTAIKRNAHSMRKAV</sequence>
<feature type="compositionally biased region" description="Basic residues" evidence="1">
    <location>
        <begin position="21"/>
        <end position="33"/>
    </location>
</feature>
<reference evidence="2 3" key="1">
    <citation type="submission" date="2020-02" db="EMBL/GenBank/DDBJ databases">
        <title>Draft genome sequence of Haematococcus lacustris strain NIES-144.</title>
        <authorList>
            <person name="Morimoto D."/>
            <person name="Nakagawa S."/>
            <person name="Yoshida T."/>
            <person name="Sawayama S."/>
        </authorList>
    </citation>
    <scope>NUCLEOTIDE SEQUENCE [LARGE SCALE GENOMIC DNA]</scope>
    <source>
        <strain evidence="2 3">NIES-144</strain>
    </source>
</reference>
<feature type="region of interest" description="Disordered" evidence="1">
    <location>
        <begin position="1"/>
        <end position="33"/>
    </location>
</feature>
<organism evidence="2 3">
    <name type="scientific">Haematococcus lacustris</name>
    <name type="common">Green alga</name>
    <name type="synonym">Haematococcus pluvialis</name>
    <dbReference type="NCBI Taxonomy" id="44745"/>
    <lineage>
        <taxon>Eukaryota</taxon>
        <taxon>Viridiplantae</taxon>
        <taxon>Chlorophyta</taxon>
        <taxon>core chlorophytes</taxon>
        <taxon>Chlorophyceae</taxon>
        <taxon>CS clade</taxon>
        <taxon>Chlamydomonadales</taxon>
        <taxon>Haematococcaceae</taxon>
        <taxon>Haematococcus</taxon>
    </lineage>
</organism>